<dbReference type="SUPFAM" id="SSF48452">
    <property type="entry name" value="TPR-like"/>
    <property type="match status" value="1"/>
</dbReference>
<dbReference type="KEGG" id="ppai:E1956_41570"/>
<reference evidence="1 2" key="1">
    <citation type="submission" date="2019-03" db="EMBL/GenBank/DDBJ databases">
        <title>Paraburkholderia sp. 7MH5, isolated from subtropical forest soil.</title>
        <authorList>
            <person name="Gao Z.-H."/>
            <person name="Qiu L.-H."/>
        </authorList>
    </citation>
    <scope>NUCLEOTIDE SEQUENCE [LARGE SCALE GENOMIC DNA]</scope>
    <source>
        <strain evidence="1 2">7MH5</strain>
    </source>
</reference>
<keyword evidence="2" id="KW-1185">Reference proteome</keyword>
<dbReference type="EMBL" id="CP038151">
    <property type="protein sequence ID" value="QBR03604.1"/>
    <property type="molecule type" value="Genomic_DNA"/>
</dbReference>
<dbReference type="Gene3D" id="1.25.40.10">
    <property type="entry name" value="Tetratricopeptide repeat domain"/>
    <property type="match status" value="1"/>
</dbReference>
<protein>
    <submittedName>
        <fullName evidence="1">Uncharacterized protein</fullName>
    </submittedName>
</protein>
<sequence length="228" mass="25646">MRIADAHHPGNSDVFAALAQFVAEQARYGAARRLYERALALDSNAPTSAVDLAELELRNGDWPRGWSRYEGRLARTDRASNSVVSIMTRVAPRWTGQPLKGRTLLVYSEQGHGDDIQMVRLIPALTARVQAEGGRLVLACRRALRTLFARHYAPCIEIEARNYAEHGTPDYCLPMMSVPFMLRLKPEQGKRLAMAVVDARKDRHQSDVHHFRSGGHHFVRANTEARQP</sequence>
<organism evidence="1 2">
    <name type="scientific">Paraburkholderia pallida</name>
    <dbReference type="NCBI Taxonomy" id="2547399"/>
    <lineage>
        <taxon>Bacteria</taxon>
        <taxon>Pseudomonadati</taxon>
        <taxon>Pseudomonadota</taxon>
        <taxon>Betaproteobacteria</taxon>
        <taxon>Burkholderiales</taxon>
        <taxon>Burkholderiaceae</taxon>
        <taxon>Paraburkholderia</taxon>
    </lineage>
</organism>
<evidence type="ECO:0000313" key="1">
    <source>
        <dbReference type="EMBL" id="QBR03604.1"/>
    </source>
</evidence>
<dbReference type="AlphaFoldDB" id="A0A4P7D9R7"/>
<proteinExistence type="predicted"/>
<dbReference type="Proteomes" id="UP000295727">
    <property type="component" value="Chromosome 4"/>
</dbReference>
<accession>A0A4P7D9R7</accession>
<dbReference type="OrthoDB" id="9814129at2"/>
<evidence type="ECO:0000313" key="2">
    <source>
        <dbReference type="Proteomes" id="UP000295727"/>
    </source>
</evidence>
<name>A0A4P7D9R7_9BURK</name>
<gene>
    <name evidence="1" type="ORF">E1956_41570</name>
</gene>
<dbReference type="InterPro" id="IPR011990">
    <property type="entry name" value="TPR-like_helical_dom_sf"/>
</dbReference>